<evidence type="ECO:0000256" key="8">
    <source>
        <dbReference type="SAM" id="SignalP"/>
    </source>
</evidence>
<reference evidence="9 10" key="1">
    <citation type="submission" date="2020-04" db="EMBL/GenBank/DDBJ databases">
        <authorList>
            <person name="Alioto T."/>
            <person name="Alioto T."/>
            <person name="Gomez Garrido J."/>
        </authorList>
    </citation>
    <scope>NUCLEOTIDE SEQUENCE [LARGE SCALE GENOMIC DNA]</scope>
</reference>
<evidence type="ECO:0008006" key="11">
    <source>
        <dbReference type="Google" id="ProtNLM"/>
    </source>
</evidence>
<keyword evidence="3 7" id="KW-0812">Transmembrane</keyword>
<protein>
    <recommendedName>
        <fullName evidence="11">Protein sleepless</fullName>
    </recommendedName>
</protein>
<evidence type="ECO:0000256" key="3">
    <source>
        <dbReference type="ARBA" id="ARBA00022692"/>
    </source>
</evidence>
<evidence type="ECO:0000313" key="10">
    <source>
        <dbReference type="Proteomes" id="UP000494165"/>
    </source>
</evidence>
<dbReference type="GO" id="GO:0098552">
    <property type="term" value="C:side of membrane"/>
    <property type="evidence" value="ECO:0007669"/>
    <property type="project" value="UniProtKB-KW"/>
</dbReference>
<keyword evidence="5 7" id="KW-1133">Transmembrane helix</keyword>
<proteinExistence type="predicted"/>
<organism evidence="9 10">
    <name type="scientific">Cloeon dipterum</name>
    <dbReference type="NCBI Taxonomy" id="197152"/>
    <lineage>
        <taxon>Eukaryota</taxon>
        <taxon>Metazoa</taxon>
        <taxon>Ecdysozoa</taxon>
        <taxon>Arthropoda</taxon>
        <taxon>Hexapoda</taxon>
        <taxon>Insecta</taxon>
        <taxon>Pterygota</taxon>
        <taxon>Palaeoptera</taxon>
        <taxon>Ephemeroptera</taxon>
        <taxon>Pisciforma</taxon>
        <taxon>Baetidae</taxon>
        <taxon>Cloeon</taxon>
    </lineage>
</organism>
<dbReference type="PANTHER" id="PTHR33562">
    <property type="entry name" value="ATILLA, ISOFORM B-RELATED-RELATED"/>
    <property type="match status" value="1"/>
</dbReference>
<evidence type="ECO:0000256" key="5">
    <source>
        <dbReference type="ARBA" id="ARBA00022989"/>
    </source>
</evidence>
<keyword evidence="2" id="KW-0336">GPI-anchor</keyword>
<accession>A0A8S1DEA9</accession>
<comment type="caution">
    <text evidence="9">The sequence shown here is derived from an EMBL/GenBank/DDBJ whole genome shotgun (WGS) entry which is preliminary data.</text>
</comment>
<comment type="subcellular location">
    <subcellularLocation>
        <location evidence="1">Membrane</location>
        <topology evidence="1">Lipid-anchor</topology>
        <topology evidence="1">GPI-anchor</topology>
    </subcellularLocation>
</comment>
<keyword evidence="7" id="KW-0472">Membrane</keyword>
<keyword evidence="4 8" id="KW-0732">Signal</keyword>
<dbReference type="EMBL" id="CADEPI010000166">
    <property type="protein sequence ID" value="CAB3378496.1"/>
    <property type="molecule type" value="Genomic_DNA"/>
</dbReference>
<dbReference type="Proteomes" id="UP000494165">
    <property type="component" value="Unassembled WGS sequence"/>
</dbReference>
<evidence type="ECO:0000256" key="6">
    <source>
        <dbReference type="ARBA" id="ARBA00023288"/>
    </source>
</evidence>
<evidence type="ECO:0000256" key="2">
    <source>
        <dbReference type="ARBA" id="ARBA00022622"/>
    </source>
</evidence>
<feature type="chain" id="PRO_5035756376" description="Protein sleepless" evidence="8">
    <location>
        <begin position="21"/>
        <end position="128"/>
    </location>
</feature>
<sequence length="128" mass="14259">MRNWIGICVFFLLCLQKGFSLDCYDCTDSPECSDPFVQQNVNQNVTGQICFKAIATISSGYNVDEIFRRGAKDDTPDACNKIKEEFLKDGYLMSYCTTCGDADLCNSSPAQVAVAFFIFLMSTILILL</sequence>
<keyword evidence="10" id="KW-1185">Reference proteome</keyword>
<evidence type="ECO:0000256" key="4">
    <source>
        <dbReference type="ARBA" id="ARBA00022729"/>
    </source>
</evidence>
<name>A0A8S1DEA9_9INSE</name>
<feature type="signal peptide" evidence="8">
    <location>
        <begin position="1"/>
        <end position="20"/>
    </location>
</feature>
<evidence type="ECO:0000256" key="1">
    <source>
        <dbReference type="ARBA" id="ARBA00004589"/>
    </source>
</evidence>
<dbReference type="AlphaFoldDB" id="A0A8S1DEA9"/>
<keyword evidence="6" id="KW-0449">Lipoprotein</keyword>
<dbReference type="InterPro" id="IPR050975">
    <property type="entry name" value="Sleep_regulator"/>
</dbReference>
<evidence type="ECO:0000256" key="7">
    <source>
        <dbReference type="SAM" id="Phobius"/>
    </source>
</evidence>
<feature type="transmembrane region" description="Helical" evidence="7">
    <location>
        <begin position="109"/>
        <end position="127"/>
    </location>
</feature>
<gene>
    <name evidence="9" type="ORF">CLODIP_2_CD00746</name>
</gene>
<evidence type="ECO:0000313" key="9">
    <source>
        <dbReference type="EMBL" id="CAB3378496.1"/>
    </source>
</evidence>
<keyword evidence="2" id="KW-0325">Glycoprotein</keyword>